<organism evidence="5 6">
    <name type="scientific">Botryotinia calthae</name>
    <dbReference type="NCBI Taxonomy" id="38488"/>
    <lineage>
        <taxon>Eukaryota</taxon>
        <taxon>Fungi</taxon>
        <taxon>Dikarya</taxon>
        <taxon>Ascomycota</taxon>
        <taxon>Pezizomycotina</taxon>
        <taxon>Leotiomycetes</taxon>
        <taxon>Helotiales</taxon>
        <taxon>Sclerotiniaceae</taxon>
        <taxon>Botryotinia</taxon>
    </lineage>
</organism>
<dbReference type="AlphaFoldDB" id="A0A4Y8D2Y1"/>
<evidence type="ECO:0008006" key="7">
    <source>
        <dbReference type="Google" id="ProtNLM"/>
    </source>
</evidence>
<keyword evidence="2" id="KW-0547">Nucleotide-binding</keyword>
<dbReference type="Gene3D" id="3.40.50.300">
    <property type="entry name" value="P-loop containing nucleotide triphosphate hydrolases"/>
    <property type="match status" value="1"/>
</dbReference>
<keyword evidence="1 4" id="KW-0808">Transferase</keyword>
<evidence type="ECO:0000313" key="5">
    <source>
        <dbReference type="EMBL" id="TEY63788.1"/>
    </source>
</evidence>
<accession>A0A4Y8D2Y1</accession>
<dbReference type="STRING" id="38488.A0A4Y8D2Y1"/>
<dbReference type="OrthoDB" id="442176at2759"/>
<dbReference type="GO" id="GO:0006139">
    <property type="term" value="P:nucleobase-containing compound metabolic process"/>
    <property type="evidence" value="ECO:0007669"/>
    <property type="project" value="InterPro"/>
</dbReference>
<name>A0A4Y8D2Y1_9HELO</name>
<dbReference type="GO" id="GO:0005524">
    <property type="term" value="F:ATP binding"/>
    <property type="evidence" value="ECO:0007669"/>
    <property type="project" value="InterPro"/>
</dbReference>
<keyword evidence="6" id="KW-1185">Reference proteome</keyword>
<gene>
    <name evidence="5" type="ORF">BOTCAL_0151g00220</name>
</gene>
<dbReference type="InterPro" id="IPR027417">
    <property type="entry name" value="P-loop_NTPase"/>
</dbReference>
<dbReference type="CDD" id="cd01428">
    <property type="entry name" value="ADK"/>
    <property type="match status" value="1"/>
</dbReference>
<protein>
    <recommendedName>
        <fullName evidence="7">AAA+ ATPase domain-containing protein</fullName>
    </recommendedName>
</protein>
<reference evidence="5 6" key="1">
    <citation type="submission" date="2017-11" db="EMBL/GenBank/DDBJ databases">
        <title>Comparative genomics of Botrytis spp.</title>
        <authorList>
            <person name="Valero-Jimenez C.A."/>
            <person name="Tapia P."/>
            <person name="Veloso J."/>
            <person name="Silva-Moreno E."/>
            <person name="Staats M."/>
            <person name="Valdes J.H."/>
            <person name="Van Kan J.A.L."/>
        </authorList>
    </citation>
    <scope>NUCLEOTIDE SEQUENCE [LARGE SCALE GENOMIC DNA]</scope>
    <source>
        <strain evidence="5 6">MUCL2830</strain>
    </source>
</reference>
<dbReference type="HAMAP" id="MF_00235">
    <property type="entry name" value="Adenylate_kinase_Adk"/>
    <property type="match status" value="1"/>
</dbReference>
<evidence type="ECO:0000256" key="2">
    <source>
        <dbReference type="ARBA" id="ARBA00022741"/>
    </source>
</evidence>
<dbReference type="SUPFAM" id="SSF52540">
    <property type="entry name" value="P-loop containing nucleoside triphosphate hydrolases"/>
    <property type="match status" value="1"/>
</dbReference>
<comment type="caution">
    <text evidence="5">The sequence shown here is derived from an EMBL/GenBank/DDBJ whole genome shotgun (WGS) entry which is preliminary data.</text>
</comment>
<evidence type="ECO:0000256" key="1">
    <source>
        <dbReference type="ARBA" id="ARBA00022679"/>
    </source>
</evidence>
<evidence type="ECO:0000256" key="3">
    <source>
        <dbReference type="ARBA" id="ARBA00022777"/>
    </source>
</evidence>
<keyword evidence="3 4" id="KW-0418">Kinase</keyword>
<dbReference type="PANTHER" id="PTHR23359">
    <property type="entry name" value="NUCLEOTIDE KINASE"/>
    <property type="match status" value="1"/>
</dbReference>
<dbReference type="Pfam" id="PF00406">
    <property type="entry name" value="ADK"/>
    <property type="match status" value="1"/>
</dbReference>
<evidence type="ECO:0000313" key="6">
    <source>
        <dbReference type="Proteomes" id="UP000297299"/>
    </source>
</evidence>
<dbReference type="Proteomes" id="UP000297299">
    <property type="component" value="Unassembled WGS sequence"/>
</dbReference>
<proteinExistence type="inferred from homology"/>
<dbReference type="GO" id="GO:0019205">
    <property type="term" value="F:nucleobase-containing compound kinase activity"/>
    <property type="evidence" value="ECO:0007669"/>
    <property type="project" value="InterPro"/>
</dbReference>
<comment type="similarity">
    <text evidence="4">Belongs to the adenylate kinase family.</text>
</comment>
<dbReference type="InterPro" id="IPR000850">
    <property type="entry name" value="Adenylat/UMP-CMP_kin"/>
</dbReference>
<dbReference type="EMBL" id="PHWZ01000151">
    <property type="protein sequence ID" value="TEY63788.1"/>
    <property type="molecule type" value="Genomic_DNA"/>
</dbReference>
<evidence type="ECO:0000256" key="4">
    <source>
        <dbReference type="RuleBase" id="RU003330"/>
    </source>
</evidence>
<sequence length="206" mass="23009">MTSPPKVIFVLGPPGVGKGTQCMLLAQLSSPHRYIHHISIGDILRSELQKPSSKWASIIRANMAEGRTGPPEMSVSMLQEAIARRSENVEPGKEMVFLIDGFPRSIYPISLFESTIYAPSLVLSLHCPLQILQERLLSRAKSSSRIDDGVEIMHKRFEQHVCATGPVIENYRERGLLVEIDASRSVEKVHQDVWEAVEKILGERQG</sequence>
<dbReference type="PRINTS" id="PR00094">
    <property type="entry name" value="ADENYLTKNASE"/>
</dbReference>